<evidence type="ECO:0000256" key="1">
    <source>
        <dbReference type="SAM" id="MobiDB-lite"/>
    </source>
</evidence>
<organism evidence="2 3">
    <name type="scientific">Chiloscyllium punctatum</name>
    <name type="common">Brownbanded bambooshark</name>
    <name type="synonym">Hemiscyllium punctatum</name>
    <dbReference type="NCBI Taxonomy" id="137246"/>
    <lineage>
        <taxon>Eukaryota</taxon>
        <taxon>Metazoa</taxon>
        <taxon>Chordata</taxon>
        <taxon>Craniata</taxon>
        <taxon>Vertebrata</taxon>
        <taxon>Chondrichthyes</taxon>
        <taxon>Elasmobranchii</taxon>
        <taxon>Galeomorphii</taxon>
        <taxon>Galeoidea</taxon>
        <taxon>Orectolobiformes</taxon>
        <taxon>Hemiscylliidae</taxon>
        <taxon>Chiloscyllium</taxon>
    </lineage>
</organism>
<name>A0A401RUT2_CHIPU</name>
<dbReference type="STRING" id="137246.A0A401RUT2"/>
<evidence type="ECO:0000313" key="2">
    <source>
        <dbReference type="EMBL" id="GCC21882.1"/>
    </source>
</evidence>
<reference evidence="2 3" key="1">
    <citation type="journal article" date="2018" name="Nat. Ecol. Evol.">
        <title>Shark genomes provide insights into elasmobranch evolution and the origin of vertebrates.</title>
        <authorList>
            <person name="Hara Y"/>
            <person name="Yamaguchi K"/>
            <person name="Onimaru K"/>
            <person name="Kadota M"/>
            <person name="Koyanagi M"/>
            <person name="Keeley SD"/>
            <person name="Tatsumi K"/>
            <person name="Tanaka K"/>
            <person name="Motone F"/>
            <person name="Kageyama Y"/>
            <person name="Nozu R"/>
            <person name="Adachi N"/>
            <person name="Nishimura O"/>
            <person name="Nakagawa R"/>
            <person name="Tanegashima C"/>
            <person name="Kiyatake I"/>
            <person name="Matsumoto R"/>
            <person name="Murakumo K"/>
            <person name="Nishida K"/>
            <person name="Terakita A"/>
            <person name="Kuratani S"/>
            <person name="Sato K"/>
            <person name="Hyodo S Kuraku.S."/>
        </authorList>
    </citation>
    <scope>NUCLEOTIDE SEQUENCE [LARGE SCALE GENOMIC DNA]</scope>
</reference>
<feature type="region of interest" description="Disordered" evidence="1">
    <location>
        <begin position="90"/>
        <end position="117"/>
    </location>
</feature>
<dbReference type="EMBL" id="BEZZ01000003">
    <property type="protein sequence ID" value="GCC21882.1"/>
    <property type="molecule type" value="Genomic_DNA"/>
</dbReference>
<protein>
    <submittedName>
        <fullName evidence="2">Uncharacterized protein</fullName>
    </submittedName>
</protein>
<dbReference type="Proteomes" id="UP000287033">
    <property type="component" value="Unassembled WGS sequence"/>
</dbReference>
<dbReference type="AlphaFoldDB" id="A0A401RUT2"/>
<evidence type="ECO:0000313" key="3">
    <source>
        <dbReference type="Proteomes" id="UP000287033"/>
    </source>
</evidence>
<sequence>MDKASNQYQGAVYLPGSEQGKWLKTRRSVPVEASVTHHMQTVDSQHDVSSSATILMSALRGVDQSDNMTRPTLQQGSTSSLLSAVSGWNFKGKKRKQRKRDEDSLSLCSLDGSVSNI</sequence>
<accession>A0A401RUT2</accession>
<keyword evidence="3" id="KW-1185">Reference proteome</keyword>
<dbReference type="OrthoDB" id="10627003at2759"/>
<comment type="caution">
    <text evidence="2">The sequence shown here is derived from an EMBL/GenBank/DDBJ whole genome shotgun (WGS) entry which is preliminary data.</text>
</comment>
<gene>
    <name evidence="2" type="ORF">chiPu_0000264</name>
</gene>
<proteinExistence type="predicted"/>